<keyword evidence="7" id="KW-0677">Repeat</keyword>
<dbReference type="InterPro" id="IPR036890">
    <property type="entry name" value="HATPase_C_sf"/>
</dbReference>
<name>B0T6I8_CAUSK</name>
<dbReference type="KEGG" id="cak:Caul_0471"/>
<dbReference type="Pfam" id="PF13426">
    <property type="entry name" value="PAS_9"/>
    <property type="match status" value="1"/>
</dbReference>
<dbReference type="Pfam" id="PF07536">
    <property type="entry name" value="HWE_HK"/>
    <property type="match status" value="1"/>
</dbReference>
<comment type="catalytic activity">
    <reaction evidence="1">
        <text>ATP + protein L-histidine = ADP + protein N-phospho-L-histidine.</text>
        <dbReference type="EC" id="2.7.13.3"/>
    </reaction>
</comment>
<dbReference type="GO" id="GO:0004673">
    <property type="term" value="F:protein histidine kinase activity"/>
    <property type="evidence" value="ECO:0007669"/>
    <property type="project" value="UniProtKB-EC"/>
</dbReference>
<evidence type="ECO:0000256" key="3">
    <source>
        <dbReference type="ARBA" id="ARBA00022553"/>
    </source>
</evidence>
<evidence type="ECO:0000256" key="10">
    <source>
        <dbReference type="ARBA" id="ARBA00022840"/>
    </source>
</evidence>
<protein>
    <recommendedName>
        <fullName evidence="2">histidine kinase</fullName>
        <ecNumber evidence="2">2.7.13.3</ecNumber>
    </recommendedName>
</protein>
<keyword evidence="11" id="KW-0843">Virulence</keyword>
<evidence type="ECO:0000256" key="11">
    <source>
        <dbReference type="ARBA" id="ARBA00023026"/>
    </source>
</evidence>
<dbReference type="SUPFAM" id="SSF55874">
    <property type="entry name" value="ATPase domain of HSP90 chaperone/DNA topoisomerase II/histidine kinase"/>
    <property type="match status" value="1"/>
</dbReference>
<dbReference type="PANTHER" id="PTHR41523:SF7">
    <property type="entry name" value="HISTIDINE KINASE"/>
    <property type="match status" value="1"/>
</dbReference>
<dbReference type="InterPro" id="IPR011102">
    <property type="entry name" value="Sig_transdc_His_kinase_HWE"/>
</dbReference>
<keyword evidence="8" id="KW-0547">Nucleotide-binding</keyword>
<proteinExistence type="predicted"/>
<dbReference type="PROSITE" id="PS50113">
    <property type="entry name" value="PAC"/>
    <property type="match status" value="1"/>
</dbReference>
<keyword evidence="9 14" id="KW-0418">Kinase</keyword>
<keyword evidence="4" id="KW-0285">Flavoprotein</keyword>
<dbReference type="Gene3D" id="3.30.565.10">
    <property type="entry name" value="Histidine kinase-like ATPase, C-terminal domain"/>
    <property type="match status" value="1"/>
</dbReference>
<evidence type="ECO:0000256" key="4">
    <source>
        <dbReference type="ARBA" id="ARBA00022630"/>
    </source>
</evidence>
<feature type="domain" description="PAC" evidence="13">
    <location>
        <begin position="100"/>
        <end position="152"/>
    </location>
</feature>
<feature type="domain" description="PAS" evidence="12">
    <location>
        <begin position="33"/>
        <end position="72"/>
    </location>
</feature>
<keyword evidence="3" id="KW-0597">Phosphoprotein</keyword>
<dbReference type="AlphaFoldDB" id="B0T6I8"/>
<evidence type="ECO:0000259" key="12">
    <source>
        <dbReference type="PROSITE" id="PS50112"/>
    </source>
</evidence>
<dbReference type="GO" id="GO:0005524">
    <property type="term" value="F:ATP binding"/>
    <property type="evidence" value="ECO:0007669"/>
    <property type="project" value="UniProtKB-KW"/>
</dbReference>
<evidence type="ECO:0000259" key="13">
    <source>
        <dbReference type="PROSITE" id="PS50113"/>
    </source>
</evidence>
<dbReference type="eggNOG" id="COG3920">
    <property type="taxonomic scope" value="Bacteria"/>
</dbReference>
<reference evidence="14" key="1">
    <citation type="submission" date="2008-01" db="EMBL/GenBank/DDBJ databases">
        <title>Complete sequence of chromosome of Caulobacter sp. K31.</title>
        <authorList>
            <consortium name="US DOE Joint Genome Institute"/>
            <person name="Copeland A."/>
            <person name="Lucas S."/>
            <person name="Lapidus A."/>
            <person name="Barry K."/>
            <person name="Glavina del Rio T."/>
            <person name="Dalin E."/>
            <person name="Tice H."/>
            <person name="Pitluck S."/>
            <person name="Bruce D."/>
            <person name="Goodwin L."/>
            <person name="Thompson L.S."/>
            <person name="Brettin T."/>
            <person name="Detter J.C."/>
            <person name="Han C."/>
            <person name="Schmutz J."/>
            <person name="Larimer F."/>
            <person name="Land M."/>
            <person name="Hauser L."/>
            <person name="Kyrpides N."/>
            <person name="Kim E."/>
            <person name="Stephens C."/>
            <person name="Richardson P."/>
        </authorList>
    </citation>
    <scope>NUCLEOTIDE SEQUENCE [LARGE SCALE GENOMIC DNA]</scope>
    <source>
        <strain evidence="14">K31</strain>
    </source>
</reference>
<dbReference type="InterPro" id="IPR035965">
    <property type="entry name" value="PAS-like_dom_sf"/>
</dbReference>
<keyword evidence="5" id="KW-0288">FMN</keyword>
<organism evidence="14">
    <name type="scientific">Caulobacter sp. (strain K31)</name>
    <dbReference type="NCBI Taxonomy" id="366602"/>
    <lineage>
        <taxon>Bacteria</taxon>
        <taxon>Pseudomonadati</taxon>
        <taxon>Pseudomonadota</taxon>
        <taxon>Alphaproteobacteria</taxon>
        <taxon>Caulobacterales</taxon>
        <taxon>Caulobacteraceae</taxon>
        <taxon>Caulobacter</taxon>
    </lineage>
</organism>
<dbReference type="OrthoDB" id="7185134at2"/>
<evidence type="ECO:0000313" key="14">
    <source>
        <dbReference type="EMBL" id="ABZ69605.1"/>
    </source>
</evidence>
<keyword evidence="6" id="KW-0808">Transferase</keyword>
<dbReference type="STRING" id="366602.Caul_0471"/>
<evidence type="ECO:0000256" key="6">
    <source>
        <dbReference type="ARBA" id="ARBA00022679"/>
    </source>
</evidence>
<dbReference type="InterPro" id="IPR000700">
    <property type="entry name" value="PAS-assoc_C"/>
</dbReference>
<evidence type="ECO:0000256" key="1">
    <source>
        <dbReference type="ARBA" id="ARBA00000085"/>
    </source>
</evidence>
<evidence type="ECO:0000256" key="2">
    <source>
        <dbReference type="ARBA" id="ARBA00012438"/>
    </source>
</evidence>
<dbReference type="SMART" id="SM00091">
    <property type="entry name" value="PAS"/>
    <property type="match status" value="1"/>
</dbReference>
<dbReference type="SUPFAM" id="SSF55785">
    <property type="entry name" value="PYP-like sensor domain (PAS domain)"/>
    <property type="match status" value="1"/>
</dbReference>
<dbReference type="InterPro" id="IPR000014">
    <property type="entry name" value="PAS"/>
</dbReference>
<evidence type="ECO:0000256" key="9">
    <source>
        <dbReference type="ARBA" id="ARBA00022777"/>
    </source>
</evidence>
<evidence type="ECO:0000256" key="5">
    <source>
        <dbReference type="ARBA" id="ARBA00022643"/>
    </source>
</evidence>
<evidence type="ECO:0000256" key="8">
    <source>
        <dbReference type="ARBA" id="ARBA00022741"/>
    </source>
</evidence>
<gene>
    <name evidence="14" type="ordered locus">Caul_0471</name>
</gene>
<dbReference type="SMART" id="SM00911">
    <property type="entry name" value="HWE_HK"/>
    <property type="match status" value="1"/>
</dbReference>
<evidence type="ECO:0000256" key="7">
    <source>
        <dbReference type="ARBA" id="ARBA00022737"/>
    </source>
</evidence>
<dbReference type="EC" id="2.7.13.3" evidence="2"/>
<dbReference type="Gene3D" id="3.30.450.20">
    <property type="entry name" value="PAS domain"/>
    <property type="match status" value="1"/>
</dbReference>
<dbReference type="CDD" id="cd00130">
    <property type="entry name" value="PAS"/>
    <property type="match status" value="1"/>
</dbReference>
<dbReference type="EMBL" id="CP000927">
    <property type="protein sequence ID" value="ABZ69605.1"/>
    <property type="molecule type" value="Genomic_DNA"/>
</dbReference>
<dbReference type="HOGENOM" id="CLU_000445_114_57_5"/>
<accession>B0T6I8</accession>
<sequence>MLNISVKSTAQRQAEAEVDGFRQNLGPFVVAAQTSRAAMVFTDATASGNPIIFANDAFLSMTGYAREEVLGQAFNFLMVRGANQEVLAQIDAAFAGDSQGYFEICDRRKDGSIFWTAIVTNPVQDESGAIVQHFASFVDLTGKRREAEHLRFLLDELNHRTQNTLTSVLAIAAQTLRGKADKALVEAFEGRVLALAKAHTLLGRDNWEAVSLRDVLERILGPFDLENDGLSRFTLEGGEACLAPKAALTLAMVFHELATNAMKYGALSDARGHVLVTWRIAPTPGGDRLTIRWQEGGGPSVVPPSHRGFGSRLIERGLAQDLNGEVHVAYDAAGVTCQIAMPLPPARTG</sequence>
<dbReference type="NCBIfam" id="TIGR00229">
    <property type="entry name" value="sensory_box"/>
    <property type="match status" value="1"/>
</dbReference>
<keyword evidence="10" id="KW-0067">ATP-binding</keyword>
<dbReference type="PANTHER" id="PTHR41523">
    <property type="entry name" value="TWO-COMPONENT SYSTEM SENSOR PROTEIN"/>
    <property type="match status" value="1"/>
</dbReference>
<dbReference type="PROSITE" id="PS50112">
    <property type="entry name" value="PAS"/>
    <property type="match status" value="1"/>
</dbReference>